<protein>
    <submittedName>
        <fullName evidence="1">Uncharacterized protein</fullName>
    </submittedName>
</protein>
<accession>A0A243WBK9</accession>
<organism evidence="1 2">
    <name type="scientific">Hymenobacter crusticola</name>
    <dbReference type="NCBI Taxonomy" id="1770526"/>
    <lineage>
        <taxon>Bacteria</taxon>
        <taxon>Pseudomonadati</taxon>
        <taxon>Bacteroidota</taxon>
        <taxon>Cytophagia</taxon>
        <taxon>Cytophagales</taxon>
        <taxon>Hymenobacteraceae</taxon>
        <taxon>Hymenobacter</taxon>
    </lineage>
</organism>
<keyword evidence="2" id="KW-1185">Reference proteome</keyword>
<reference evidence="1 2" key="1">
    <citation type="submission" date="2017-01" db="EMBL/GenBank/DDBJ databases">
        <title>A new Hymenobacter.</title>
        <authorList>
            <person name="Liang Y."/>
            <person name="Feng F."/>
        </authorList>
    </citation>
    <scope>NUCLEOTIDE SEQUENCE [LARGE SCALE GENOMIC DNA]</scope>
    <source>
        <strain evidence="1">MIMBbqt21</strain>
    </source>
</reference>
<dbReference type="EMBL" id="MTSE01000008">
    <property type="protein sequence ID" value="OUJ72899.1"/>
    <property type="molecule type" value="Genomic_DNA"/>
</dbReference>
<gene>
    <name evidence="1" type="ORF">BXP70_16485</name>
</gene>
<evidence type="ECO:0000313" key="2">
    <source>
        <dbReference type="Proteomes" id="UP000194873"/>
    </source>
</evidence>
<proteinExistence type="predicted"/>
<dbReference type="AlphaFoldDB" id="A0A243WBK9"/>
<comment type="caution">
    <text evidence="1">The sequence shown here is derived from an EMBL/GenBank/DDBJ whole genome shotgun (WGS) entry which is preliminary data.</text>
</comment>
<name>A0A243WBK9_9BACT</name>
<dbReference type="Proteomes" id="UP000194873">
    <property type="component" value="Unassembled WGS sequence"/>
</dbReference>
<sequence>MMVRRDGMMSKQVTSSMVAIAAATGKKIMDLPVETSKTEHLSLSSFTFDPDKREFIAVGEYYKPDDKPFVNKS</sequence>
<evidence type="ECO:0000313" key="1">
    <source>
        <dbReference type="EMBL" id="OUJ72899.1"/>
    </source>
</evidence>